<proteinExistence type="inferred from homology"/>
<evidence type="ECO:0000313" key="4">
    <source>
        <dbReference type="EMBL" id="AEI37990.1"/>
    </source>
</evidence>
<evidence type="ECO:0000256" key="2">
    <source>
        <dbReference type="RuleBase" id="RU363072"/>
    </source>
</evidence>
<dbReference type="eggNOG" id="COG3659">
    <property type="taxonomic scope" value="Bacteria"/>
</dbReference>
<dbReference type="Gene3D" id="2.40.160.180">
    <property type="entry name" value="Carbohydrate-selective porin OprB"/>
    <property type="match status" value="1"/>
</dbReference>
<dbReference type="PANTHER" id="PTHR37944:SF1">
    <property type="entry name" value="PORIN B"/>
    <property type="match status" value="1"/>
</dbReference>
<dbReference type="PATRIC" id="fig|579138.3.peg.1160"/>
<dbReference type="STRING" id="579138.Zymop_1094"/>
<dbReference type="KEGG" id="zmp:Zymop_1094"/>
<evidence type="ECO:0000256" key="3">
    <source>
        <dbReference type="SAM" id="MobiDB-lite"/>
    </source>
</evidence>
<dbReference type="InterPro" id="IPR007049">
    <property type="entry name" value="Carb-sel_porin_OprB"/>
</dbReference>
<dbReference type="GO" id="GO:0016020">
    <property type="term" value="C:membrane"/>
    <property type="evidence" value="ECO:0007669"/>
    <property type="project" value="InterPro"/>
</dbReference>
<dbReference type="Proteomes" id="UP000000491">
    <property type="component" value="Chromosome"/>
</dbReference>
<sequence length="554" mass="61166">MDMIDSLSRKRKTPLKKSPYRYNAYKNNDQKSCSVCFLDQSKTICFRSCLLVAGAVLGFSLGDASEAFASDPLPPETQIQCDREKLGNSTPVVSQTDPAAARDSRVVSTTTSESGEDKLDTSGNLLGDMGGLRTWLYKYGVTFNLQEFDELWGNVSGGTSGKPAYIGVTAPSIEVDLEKLIGLKGGRFNVSALQTRGRSISAEQLSVYNPVSGFEADRSTRLFELWYQQSLFGDKLDIKIGQQDLDTEFLISDYGALYLNANFGWPMAPSVNLYGGGPAWPLASPAIRFRYRPTNQLTFMFAAAADNPSGHSFYNADNPTNQSVHKDGANFNMRSGALLIAELQYSINPQPEDMSKATEDPGLPGIYRLGGFYDTGRFPDQRYDTNGGLLASPDSDGNPMMHRGNWMIYGIIDQMIWRPSLSSPTSLGIFVRPTGNGGDRNLVSFAIDAGFNLKAPFPERENDTLGLAWGMGRTSSRQRAYDRDLRNFNLGTYQPISHDEHHIELTYQAQVTPWMVLQPDLQYIVNPSRGVLNPNTGRRVGNEVVFGLHSNITF</sequence>
<dbReference type="RefSeq" id="WP_013934385.1">
    <property type="nucleotide sequence ID" value="NC_015709.1"/>
</dbReference>
<organism evidence="4 5">
    <name type="scientific">Zymomonas mobilis subsp. pomaceae (strain ATCC 29192 / DSM 22645 / JCM 10191 / CCUG 17912 / NBRC 13757 / NCIMB 11200 / NRRL B-4491 / Barker I)</name>
    <dbReference type="NCBI Taxonomy" id="579138"/>
    <lineage>
        <taxon>Bacteria</taxon>
        <taxon>Pseudomonadati</taxon>
        <taxon>Pseudomonadota</taxon>
        <taxon>Alphaproteobacteria</taxon>
        <taxon>Sphingomonadales</taxon>
        <taxon>Zymomonadaceae</taxon>
        <taxon>Zymomonas</taxon>
    </lineage>
</organism>
<comment type="similarity">
    <text evidence="1 2">Belongs to the OprB family.</text>
</comment>
<feature type="region of interest" description="Disordered" evidence="3">
    <location>
        <begin position="85"/>
        <end position="122"/>
    </location>
</feature>
<dbReference type="HOGENOM" id="CLU_029684_3_0_5"/>
<evidence type="ECO:0000256" key="1">
    <source>
        <dbReference type="ARBA" id="ARBA00008769"/>
    </source>
</evidence>
<gene>
    <name evidence="4" type="ordered locus">Zymop_1094</name>
</gene>
<dbReference type="GO" id="GO:0015288">
    <property type="term" value="F:porin activity"/>
    <property type="evidence" value="ECO:0007669"/>
    <property type="project" value="InterPro"/>
</dbReference>
<dbReference type="InterPro" id="IPR052932">
    <property type="entry name" value="OprB_Porin"/>
</dbReference>
<dbReference type="InterPro" id="IPR038673">
    <property type="entry name" value="OprB_sf"/>
</dbReference>
<dbReference type="GO" id="GO:0008643">
    <property type="term" value="P:carbohydrate transport"/>
    <property type="evidence" value="ECO:0007669"/>
    <property type="project" value="InterPro"/>
</dbReference>
<dbReference type="PANTHER" id="PTHR37944">
    <property type="entry name" value="PORIN B"/>
    <property type="match status" value="1"/>
</dbReference>
<name>F8ETG5_ZYMMT</name>
<dbReference type="EMBL" id="CP002865">
    <property type="protein sequence ID" value="AEI37990.1"/>
    <property type="molecule type" value="Genomic_DNA"/>
</dbReference>
<evidence type="ECO:0000313" key="5">
    <source>
        <dbReference type="Proteomes" id="UP000000491"/>
    </source>
</evidence>
<protein>
    <submittedName>
        <fullName evidence="4">Carbohydrate-selective porin OprB</fullName>
    </submittedName>
</protein>
<dbReference type="AlphaFoldDB" id="F8ETG5"/>
<accession>F8ETG5</accession>
<reference evidence="4 5" key="1">
    <citation type="journal article" date="2011" name="J. Bacteriol.">
        <title>Genome sequence of the ethanol-producing Zymomonas mobilis subsp. pomaceae lectotype strain ATCC 29192.</title>
        <authorList>
            <person name="Kouvelis V.N."/>
            <person name="Davenport K.W."/>
            <person name="Brettin T.S."/>
            <person name="Bruce D."/>
            <person name="Detter C."/>
            <person name="Han C.S."/>
            <person name="Nolan M."/>
            <person name="Tapia R."/>
            <person name="Damoulaki A."/>
            <person name="Kyrpides N.C."/>
            <person name="Typas M.A."/>
            <person name="Pappas K.M."/>
        </authorList>
    </citation>
    <scope>NUCLEOTIDE SEQUENCE [LARGE SCALE GENOMIC DNA]</scope>
    <source>
        <strain evidence="5">ATCC 29192 / DSM 22645 / JCM 10191 / CCUG 17912 / NBRC 13757 / NCIMB 11200 / NRRL B-4491 / Barker I</strain>
    </source>
</reference>
<feature type="compositionally biased region" description="Polar residues" evidence="3">
    <location>
        <begin position="87"/>
        <end position="97"/>
    </location>
</feature>
<dbReference type="Pfam" id="PF04966">
    <property type="entry name" value="OprB"/>
    <property type="match status" value="1"/>
</dbReference>